<dbReference type="AlphaFoldDB" id="A0A8X6QC22"/>
<evidence type="ECO:0000313" key="1">
    <source>
        <dbReference type="EMBL" id="GFU11126.1"/>
    </source>
</evidence>
<organism evidence="1 2">
    <name type="scientific">Nephila pilipes</name>
    <name type="common">Giant wood spider</name>
    <name type="synonym">Nephila maculata</name>
    <dbReference type="NCBI Taxonomy" id="299642"/>
    <lineage>
        <taxon>Eukaryota</taxon>
        <taxon>Metazoa</taxon>
        <taxon>Ecdysozoa</taxon>
        <taxon>Arthropoda</taxon>
        <taxon>Chelicerata</taxon>
        <taxon>Arachnida</taxon>
        <taxon>Araneae</taxon>
        <taxon>Araneomorphae</taxon>
        <taxon>Entelegynae</taxon>
        <taxon>Araneoidea</taxon>
        <taxon>Nephilidae</taxon>
        <taxon>Nephila</taxon>
    </lineage>
</organism>
<keyword evidence="2" id="KW-1185">Reference proteome</keyword>
<accession>A0A8X6QC22</accession>
<reference evidence="1" key="1">
    <citation type="submission" date="2020-08" db="EMBL/GenBank/DDBJ databases">
        <title>Multicomponent nature underlies the extraordinary mechanical properties of spider dragline silk.</title>
        <authorList>
            <person name="Kono N."/>
            <person name="Nakamura H."/>
            <person name="Mori M."/>
            <person name="Yoshida Y."/>
            <person name="Ohtoshi R."/>
            <person name="Malay A.D."/>
            <person name="Moran D.A.P."/>
            <person name="Tomita M."/>
            <person name="Numata K."/>
            <person name="Arakawa K."/>
        </authorList>
    </citation>
    <scope>NUCLEOTIDE SEQUENCE</scope>
</reference>
<dbReference type="Proteomes" id="UP000887013">
    <property type="component" value="Unassembled WGS sequence"/>
</dbReference>
<protein>
    <submittedName>
        <fullName evidence="1">Uncharacterized protein</fullName>
    </submittedName>
</protein>
<evidence type="ECO:0000313" key="2">
    <source>
        <dbReference type="Proteomes" id="UP000887013"/>
    </source>
</evidence>
<sequence length="127" mass="14005">MVCSALPCVPSGVVCGVARKESIDSVNLLVECATSLVVGIVKKNQRPLLRLARILFQALLFSISPSRLIRSLESASCGHQLMSTLNPNKRLPVLVRCCSNSASTRSDDFRMLCSKSWHEQSERIFEV</sequence>
<dbReference type="EMBL" id="BMAW01125166">
    <property type="protein sequence ID" value="GFU11126.1"/>
    <property type="molecule type" value="Genomic_DNA"/>
</dbReference>
<gene>
    <name evidence="1" type="ORF">NPIL_191261</name>
</gene>
<proteinExistence type="predicted"/>
<name>A0A8X6QC22_NEPPI</name>
<comment type="caution">
    <text evidence="1">The sequence shown here is derived from an EMBL/GenBank/DDBJ whole genome shotgun (WGS) entry which is preliminary data.</text>
</comment>